<protein>
    <submittedName>
        <fullName evidence="2">Uncharacterized protein</fullName>
    </submittedName>
</protein>
<keyword evidence="1" id="KW-0812">Transmembrane</keyword>
<organism evidence="2 3">
    <name type="scientific">Lysobacter enzymogenes</name>
    <dbReference type="NCBI Taxonomy" id="69"/>
    <lineage>
        <taxon>Bacteria</taxon>
        <taxon>Pseudomonadati</taxon>
        <taxon>Pseudomonadota</taxon>
        <taxon>Gammaproteobacteria</taxon>
        <taxon>Lysobacterales</taxon>
        <taxon>Lysobacteraceae</taxon>
        <taxon>Lysobacter</taxon>
    </lineage>
</organism>
<reference evidence="2 3" key="1">
    <citation type="submission" date="2018-10" db="EMBL/GenBank/DDBJ databases">
        <title>The genome of Lysobacter enzymogenes OH11.</title>
        <authorList>
            <person name="Liu F."/>
            <person name="Zhao Y."/>
            <person name="Qian G."/>
            <person name="Chen Y."/>
            <person name="Xu H."/>
        </authorList>
    </citation>
    <scope>NUCLEOTIDE SEQUENCE [LARGE SCALE GENOMIC DNA]</scope>
    <source>
        <strain evidence="2 3">OH11</strain>
    </source>
</reference>
<sequence>MPSSPAPAPPPKSGLLRREALGFWFLGLGTLGLVRAWMRATRHGGFETDTVSLLWLAGSAVLVVIGAARIWRALRNAHR</sequence>
<feature type="transmembrane region" description="Helical" evidence="1">
    <location>
        <begin position="21"/>
        <end position="38"/>
    </location>
</feature>
<name>A0A3N2RIJ6_LYSEN</name>
<dbReference type="EMBL" id="RCTY01000023">
    <property type="protein sequence ID" value="ROU07295.1"/>
    <property type="molecule type" value="Genomic_DNA"/>
</dbReference>
<evidence type="ECO:0000256" key="1">
    <source>
        <dbReference type="SAM" id="Phobius"/>
    </source>
</evidence>
<accession>A0A3N2RIJ6</accession>
<dbReference type="AlphaFoldDB" id="A0A3N2RIJ6"/>
<keyword evidence="1" id="KW-1133">Transmembrane helix</keyword>
<dbReference type="Proteomes" id="UP000275910">
    <property type="component" value="Unassembled WGS sequence"/>
</dbReference>
<evidence type="ECO:0000313" key="2">
    <source>
        <dbReference type="EMBL" id="ROU07295.1"/>
    </source>
</evidence>
<comment type="caution">
    <text evidence="2">The sequence shown here is derived from an EMBL/GenBank/DDBJ whole genome shotgun (WGS) entry which is preliminary data.</text>
</comment>
<gene>
    <name evidence="2" type="ORF">D9T17_10055</name>
</gene>
<evidence type="ECO:0000313" key="3">
    <source>
        <dbReference type="Proteomes" id="UP000275910"/>
    </source>
</evidence>
<keyword evidence="1" id="KW-0472">Membrane</keyword>
<dbReference type="RefSeq" id="WP_123647288.1">
    <property type="nucleotide sequence ID" value="NZ_RCTY01000023.1"/>
</dbReference>
<feature type="transmembrane region" description="Helical" evidence="1">
    <location>
        <begin position="50"/>
        <end position="71"/>
    </location>
</feature>
<proteinExistence type="predicted"/>